<feature type="region of interest" description="Disordered" evidence="1">
    <location>
        <begin position="33"/>
        <end position="62"/>
    </location>
</feature>
<evidence type="ECO:0000313" key="2">
    <source>
        <dbReference type="EMBL" id="GAI79537.1"/>
    </source>
</evidence>
<organism evidence="2">
    <name type="scientific">marine sediment metagenome</name>
    <dbReference type="NCBI Taxonomy" id="412755"/>
    <lineage>
        <taxon>unclassified sequences</taxon>
        <taxon>metagenomes</taxon>
        <taxon>ecological metagenomes</taxon>
    </lineage>
</organism>
<dbReference type="EMBL" id="BARW01009363">
    <property type="protein sequence ID" value="GAI79537.1"/>
    <property type="molecule type" value="Genomic_DNA"/>
</dbReference>
<dbReference type="AlphaFoldDB" id="X1RFQ7"/>
<name>X1RFQ7_9ZZZZ</name>
<evidence type="ECO:0000256" key="1">
    <source>
        <dbReference type="SAM" id="MobiDB-lite"/>
    </source>
</evidence>
<comment type="caution">
    <text evidence="2">The sequence shown here is derived from an EMBL/GenBank/DDBJ whole genome shotgun (WGS) entry which is preliminary data.</text>
</comment>
<protein>
    <submittedName>
        <fullName evidence="2">Uncharacterized protein</fullName>
    </submittedName>
</protein>
<sequence>MHRYFLNLIGNNAQAAEGYHFLASTMKVIYEPEDLSPTSKSPGKPYSHHIGSLPTGEKLDPL</sequence>
<accession>X1RFQ7</accession>
<gene>
    <name evidence="2" type="ORF">S12H4_18858</name>
</gene>
<proteinExistence type="predicted"/>
<reference evidence="2" key="1">
    <citation type="journal article" date="2014" name="Front. Microbiol.">
        <title>High frequency of phylogenetically diverse reductive dehalogenase-homologous genes in deep subseafloor sedimentary metagenomes.</title>
        <authorList>
            <person name="Kawai M."/>
            <person name="Futagami T."/>
            <person name="Toyoda A."/>
            <person name="Takaki Y."/>
            <person name="Nishi S."/>
            <person name="Hori S."/>
            <person name="Arai W."/>
            <person name="Tsubouchi T."/>
            <person name="Morono Y."/>
            <person name="Uchiyama I."/>
            <person name="Ito T."/>
            <person name="Fujiyama A."/>
            <person name="Inagaki F."/>
            <person name="Takami H."/>
        </authorList>
    </citation>
    <scope>NUCLEOTIDE SEQUENCE</scope>
    <source>
        <strain evidence="2">Expedition CK06-06</strain>
    </source>
</reference>
<feature type="non-terminal residue" evidence="2">
    <location>
        <position position="62"/>
    </location>
</feature>